<evidence type="ECO:0000313" key="2">
    <source>
        <dbReference type="Proteomes" id="UP000189513"/>
    </source>
</evidence>
<comment type="caution">
    <text evidence="1">The sequence shown here is derived from an EMBL/GenBank/DDBJ whole genome shotgun (WGS) entry which is preliminary data.</text>
</comment>
<proteinExistence type="predicted"/>
<reference evidence="2" key="1">
    <citation type="journal article" date="2017" name="Genome Announc.">
        <title>Genome sequences of Cyberlindnera fabianii 65, Pichia kudriavzevii 129, and Saccharomyces cerevisiae 131 isolated from fermented masau fruits in Zimbabwe.</title>
        <authorList>
            <person name="van Rijswijck I.M.H."/>
            <person name="Derks M.F.L."/>
            <person name="Abee T."/>
            <person name="de Ridder D."/>
            <person name="Smid E.J."/>
        </authorList>
    </citation>
    <scope>NUCLEOTIDE SEQUENCE [LARGE SCALE GENOMIC DNA]</scope>
    <source>
        <strain evidence="2">65</strain>
    </source>
</reference>
<keyword evidence="2" id="KW-1185">Reference proteome</keyword>
<dbReference type="AlphaFoldDB" id="A0A1V2L2X7"/>
<dbReference type="VEuPathDB" id="FungiDB:BON22_4807"/>
<gene>
    <name evidence="1" type="ORF">BON22_4807</name>
</gene>
<evidence type="ECO:0000313" key="1">
    <source>
        <dbReference type="EMBL" id="ONH65411.1"/>
    </source>
</evidence>
<sequence>MDIPITQTVDTLKYITFFHFPRLDAEYVLPGTSTTQMSECEALLGQAIPGDIWDLWSECGGELGTLGIAMGLRMIPWRESIRIVLNNAAHFSDPEDHVDGTLLPLMHDDSIKCHVTVRLHTGEVVVVPETDSCPGHKHSPIGLEVSLGSFLQRLVTSLVNNNGFYEVLPEGKYRVLVGNGSYIRHILAHKFTDDDVAEQLAAQTLT</sequence>
<protein>
    <submittedName>
        <fullName evidence="1">Uncharacterized protein</fullName>
    </submittedName>
</protein>
<name>A0A1V2L2X7_CYBFA</name>
<organism evidence="1 2">
    <name type="scientific">Cyberlindnera fabianii</name>
    <name type="common">Yeast</name>
    <name type="synonym">Hansenula fabianii</name>
    <dbReference type="NCBI Taxonomy" id="36022"/>
    <lineage>
        <taxon>Eukaryota</taxon>
        <taxon>Fungi</taxon>
        <taxon>Dikarya</taxon>
        <taxon>Ascomycota</taxon>
        <taxon>Saccharomycotina</taxon>
        <taxon>Saccharomycetes</taxon>
        <taxon>Phaffomycetales</taxon>
        <taxon>Phaffomycetaceae</taxon>
        <taxon>Cyberlindnera</taxon>
    </lineage>
</organism>
<dbReference type="Proteomes" id="UP000189513">
    <property type="component" value="Unassembled WGS sequence"/>
</dbReference>
<accession>A0A1V2L2X7</accession>
<dbReference type="EMBL" id="MPUK01000011">
    <property type="protein sequence ID" value="ONH65411.1"/>
    <property type="molecule type" value="Genomic_DNA"/>
</dbReference>